<keyword evidence="2" id="KW-1185">Reference proteome</keyword>
<dbReference type="EMBL" id="CP027860">
    <property type="protein sequence ID" value="AVP99383.1"/>
    <property type="molecule type" value="Genomic_DNA"/>
</dbReference>
<dbReference type="Gene3D" id="3.10.129.10">
    <property type="entry name" value="Hotdog Thioesterase"/>
    <property type="match status" value="1"/>
</dbReference>
<proteinExistence type="predicted"/>
<sequence>MFRQTFQAGWGDMDFNAHMANTAFLDRAADVRMMFFAAHGFPMSEFRQRRLGPVLFRDEIDYQREISLLEMFHVELTLAGLAPDGSRFIMQNTFTNDAGKLCARIQSSGSWLNLETRKLQPPPPDLLAALNEIARTDTFAELPSIQKPSA</sequence>
<reference evidence="1 2" key="1">
    <citation type="submission" date="2018-03" db="EMBL/GenBank/DDBJ databases">
        <title>Ahniella affigens gen. nov., sp. nov., a gammaproteobacterium isolated from sandy soil near a stream.</title>
        <authorList>
            <person name="Ko Y."/>
            <person name="Kim J.-H."/>
        </authorList>
    </citation>
    <scope>NUCLEOTIDE SEQUENCE [LARGE SCALE GENOMIC DNA]</scope>
    <source>
        <strain evidence="1 2">D13</strain>
    </source>
</reference>
<dbReference type="SUPFAM" id="SSF54637">
    <property type="entry name" value="Thioesterase/thiol ester dehydrase-isomerase"/>
    <property type="match status" value="1"/>
</dbReference>
<dbReference type="Pfam" id="PF13279">
    <property type="entry name" value="4HBT_2"/>
    <property type="match status" value="1"/>
</dbReference>
<evidence type="ECO:0000313" key="1">
    <source>
        <dbReference type="EMBL" id="AVP99383.1"/>
    </source>
</evidence>
<evidence type="ECO:0000313" key="2">
    <source>
        <dbReference type="Proteomes" id="UP000241074"/>
    </source>
</evidence>
<name>A0A2P1PX13_9GAMM</name>
<dbReference type="OrthoDB" id="9799036at2"/>
<organism evidence="1 2">
    <name type="scientific">Ahniella affigens</name>
    <dbReference type="NCBI Taxonomy" id="2021234"/>
    <lineage>
        <taxon>Bacteria</taxon>
        <taxon>Pseudomonadati</taxon>
        <taxon>Pseudomonadota</taxon>
        <taxon>Gammaproteobacteria</taxon>
        <taxon>Lysobacterales</taxon>
        <taxon>Rhodanobacteraceae</taxon>
        <taxon>Ahniella</taxon>
    </lineage>
</organism>
<dbReference type="RefSeq" id="WP_106893301.1">
    <property type="nucleotide sequence ID" value="NZ_CP027860.1"/>
</dbReference>
<reference evidence="1 2" key="2">
    <citation type="submission" date="2018-03" db="EMBL/GenBank/DDBJ databases">
        <authorList>
            <person name="Keele B.F."/>
        </authorList>
    </citation>
    <scope>NUCLEOTIDE SEQUENCE [LARGE SCALE GENOMIC DNA]</scope>
    <source>
        <strain evidence="1 2">D13</strain>
    </source>
</reference>
<dbReference type="KEGG" id="xba:C7S18_20370"/>
<protein>
    <submittedName>
        <fullName evidence="1">Thioesterase</fullName>
    </submittedName>
</protein>
<dbReference type="CDD" id="cd00586">
    <property type="entry name" value="4HBT"/>
    <property type="match status" value="1"/>
</dbReference>
<dbReference type="Proteomes" id="UP000241074">
    <property type="component" value="Chromosome"/>
</dbReference>
<dbReference type="AlphaFoldDB" id="A0A2P1PX13"/>
<dbReference type="InterPro" id="IPR029069">
    <property type="entry name" value="HotDog_dom_sf"/>
</dbReference>
<accession>A0A2P1PX13</accession>
<gene>
    <name evidence="1" type="ORF">C7S18_20370</name>
</gene>